<evidence type="ECO:0000313" key="4">
    <source>
        <dbReference type="Proteomes" id="UP000198211"/>
    </source>
</evidence>
<dbReference type="EMBL" id="NBNE01000063">
    <property type="protein sequence ID" value="OWZ23447.1"/>
    <property type="molecule type" value="Genomic_DNA"/>
</dbReference>
<feature type="domain" description="ZNF598/HEL2 PAH" evidence="2">
    <location>
        <begin position="78"/>
        <end position="147"/>
    </location>
</feature>
<organism evidence="3 4">
    <name type="scientific">Phytophthora megakarya</name>
    <dbReference type="NCBI Taxonomy" id="4795"/>
    <lineage>
        <taxon>Eukaryota</taxon>
        <taxon>Sar</taxon>
        <taxon>Stramenopiles</taxon>
        <taxon>Oomycota</taxon>
        <taxon>Peronosporomycetes</taxon>
        <taxon>Peronosporales</taxon>
        <taxon>Peronosporaceae</taxon>
        <taxon>Phytophthora</taxon>
    </lineage>
</organism>
<sequence length="425" mass="46247">MEPTPSRQAQISKTKTIPPPLAREAAVTVTTHEETQPKHVEVDPFRLLLPVEAVPTLPDEVICLYDNVAVDMEKNIKKVVRKLLKKNKTKLEEFKVNSRLYGTDFMDAHAYLDTLIKDFGPIRALQLVPCLLSIQPNLVKSNDLLLTAKNYLLRHEEELERELQSLQVPNQMAVTNLPNLVPTSTNVTAKVAVAESAATNTAVITLESYSKTKPANASVVSAEKVSSYPVPVDQIPSPFAALKKQPTKNYTTSKAMRLVEPMPEPQEVAPSTVPPLINIAVSASQLPGTTPTPKEDPIAVVSDAEFRAENLFGETITPSPLQHNSSSNVPVPISPTSSTRSFEEAENLFGERLPSPSRSNASQRKTVTWGDAKTMENRVKKASPVKAMKKPAPLLFGLATAAAFDSDSDESDCSAALLALDVSLK</sequence>
<dbReference type="Proteomes" id="UP000198211">
    <property type="component" value="Unassembled WGS sequence"/>
</dbReference>
<name>A0A225X291_9STRA</name>
<keyword evidence="4" id="KW-1185">Reference proteome</keyword>
<evidence type="ECO:0000256" key="1">
    <source>
        <dbReference type="SAM" id="MobiDB-lite"/>
    </source>
</evidence>
<dbReference type="InterPro" id="IPR057634">
    <property type="entry name" value="PAH_ZNF598/HEL2"/>
</dbReference>
<evidence type="ECO:0000313" key="3">
    <source>
        <dbReference type="EMBL" id="OWZ23447.1"/>
    </source>
</evidence>
<gene>
    <name evidence="3" type="ORF">PHMEG_0001672</name>
</gene>
<evidence type="ECO:0000259" key="2">
    <source>
        <dbReference type="Pfam" id="PF23202"/>
    </source>
</evidence>
<accession>A0A225X291</accession>
<reference evidence="4" key="1">
    <citation type="submission" date="2017-03" db="EMBL/GenBank/DDBJ databases">
        <title>Phytopthora megakarya and P. palmivora, two closely related causual agents of cacao black pod achieved similar genome size and gene model numbers by different mechanisms.</title>
        <authorList>
            <person name="Ali S."/>
            <person name="Shao J."/>
            <person name="Larry D.J."/>
            <person name="Kronmiller B."/>
            <person name="Shen D."/>
            <person name="Strem M.D."/>
            <person name="Melnick R.L."/>
            <person name="Guiltinan M.J."/>
            <person name="Tyler B.M."/>
            <person name="Meinhardt L.W."/>
            <person name="Bailey B.A."/>
        </authorList>
    </citation>
    <scope>NUCLEOTIDE SEQUENCE [LARGE SCALE GENOMIC DNA]</scope>
    <source>
        <strain evidence="4">zdho120</strain>
    </source>
</reference>
<dbReference type="OrthoDB" id="119579at2759"/>
<feature type="region of interest" description="Disordered" evidence="1">
    <location>
        <begin position="317"/>
        <end position="338"/>
    </location>
</feature>
<comment type="caution">
    <text evidence="3">The sequence shown here is derived from an EMBL/GenBank/DDBJ whole genome shotgun (WGS) entry which is preliminary data.</text>
</comment>
<feature type="compositionally biased region" description="Low complexity" evidence="1">
    <location>
        <begin position="324"/>
        <end position="338"/>
    </location>
</feature>
<protein>
    <recommendedName>
        <fullName evidence="2">ZNF598/HEL2 PAH domain-containing protein</fullName>
    </recommendedName>
</protein>
<dbReference type="Pfam" id="PF23202">
    <property type="entry name" value="PAH_ZNF598"/>
    <property type="match status" value="1"/>
</dbReference>
<proteinExistence type="predicted"/>
<dbReference type="AlphaFoldDB" id="A0A225X291"/>